<protein>
    <submittedName>
        <fullName evidence="2">Uncharacterized protein</fullName>
    </submittedName>
</protein>
<evidence type="ECO:0000256" key="1">
    <source>
        <dbReference type="SAM" id="Phobius"/>
    </source>
</evidence>
<proteinExistence type="evidence at transcript level"/>
<evidence type="ECO:0000313" key="2">
    <source>
        <dbReference type="EMBL" id="ADE75927.1"/>
    </source>
</evidence>
<reference evidence="2" key="1">
    <citation type="submission" date="2010-04" db="EMBL/GenBank/DDBJ databases">
        <authorList>
            <person name="Reid K.E."/>
            <person name="Liao N."/>
            <person name="Chan S."/>
            <person name="Docking R."/>
            <person name="Taylor G."/>
            <person name="Moore R."/>
            <person name="Mayo M."/>
            <person name="Munro S."/>
            <person name="King J."/>
            <person name="Yanchuk A."/>
            <person name="Holt R."/>
            <person name="Jones S."/>
            <person name="Marra M."/>
            <person name="Ritland C.E."/>
            <person name="Ritland K."/>
            <person name="Bohlmann J."/>
        </authorList>
    </citation>
    <scope>NUCLEOTIDE SEQUENCE</scope>
    <source>
        <tissue evidence="2">Buds collected with no treatment. Collection October 2007</tissue>
    </source>
</reference>
<keyword evidence="1" id="KW-1133">Transmembrane helix</keyword>
<feature type="transmembrane region" description="Helical" evidence="1">
    <location>
        <begin position="6"/>
        <end position="23"/>
    </location>
</feature>
<keyword evidence="1" id="KW-0812">Transmembrane</keyword>
<organism evidence="2">
    <name type="scientific">Picea sitchensis</name>
    <name type="common">Sitka spruce</name>
    <name type="synonym">Pinus sitchensis</name>
    <dbReference type="NCBI Taxonomy" id="3332"/>
    <lineage>
        <taxon>Eukaryota</taxon>
        <taxon>Viridiplantae</taxon>
        <taxon>Streptophyta</taxon>
        <taxon>Embryophyta</taxon>
        <taxon>Tracheophyta</taxon>
        <taxon>Spermatophyta</taxon>
        <taxon>Pinopsida</taxon>
        <taxon>Pinidae</taxon>
        <taxon>Conifers I</taxon>
        <taxon>Pinales</taxon>
        <taxon>Pinaceae</taxon>
        <taxon>Picea</taxon>
    </lineage>
</organism>
<keyword evidence="1" id="KW-0472">Membrane</keyword>
<dbReference type="AlphaFoldDB" id="D5A8Q8"/>
<accession>D5A8Q8</accession>
<sequence length="40" mass="4886">MIVLYLFLIHVLRNIMVMFSWLLQFKMTLCCSKFFSLELL</sequence>
<name>D5A8Q8_PICSI</name>
<dbReference type="EMBL" id="BT122555">
    <property type="protein sequence ID" value="ADE75927.1"/>
    <property type="molecule type" value="mRNA"/>
</dbReference>